<dbReference type="InterPro" id="IPR045865">
    <property type="entry name" value="ACT-like_dom_sf"/>
</dbReference>
<evidence type="ECO:0008006" key="5">
    <source>
        <dbReference type="Google" id="ProtNLM"/>
    </source>
</evidence>
<organism evidence="3 4">
    <name type="scientific">Actinoallomurus vinaceus</name>
    <dbReference type="NCBI Taxonomy" id="1080074"/>
    <lineage>
        <taxon>Bacteria</taxon>
        <taxon>Bacillati</taxon>
        <taxon>Actinomycetota</taxon>
        <taxon>Actinomycetes</taxon>
        <taxon>Streptosporangiales</taxon>
        <taxon>Thermomonosporaceae</taxon>
        <taxon>Actinoallomurus</taxon>
    </lineage>
</organism>
<comment type="caution">
    <text evidence="3">The sequence shown here is derived from an EMBL/GenBank/DDBJ whole genome shotgun (WGS) entry which is preliminary data.</text>
</comment>
<reference evidence="4" key="1">
    <citation type="journal article" date="2019" name="Int. J. Syst. Evol. Microbiol.">
        <title>The Global Catalogue of Microorganisms (GCM) 10K type strain sequencing project: providing services to taxonomists for standard genome sequencing and annotation.</title>
        <authorList>
            <consortium name="The Broad Institute Genomics Platform"/>
            <consortium name="The Broad Institute Genome Sequencing Center for Infectious Disease"/>
            <person name="Wu L."/>
            <person name="Ma J."/>
        </authorList>
    </citation>
    <scope>NUCLEOTIDE SEQUENCE [LARGE SCALE GENOMIC DNA]</scope>
    <source>
        <strain evidence="4">JCM 17939</strain>
    </source>
</reference>
<evidence type="ECO:0000313" key="4">
    <source>
        <dbReference type="Proteomes" id="UP001501442"/>
    </source>
</evidence>
<dbReference type="SUPFAM" id="SSF55021">
    <property type="entry name" value="ACT-like"/>
    <property type="match status" value="1"/>
</dbReference>
<dbReference type="Gene3D" id="3.30.70.260">
    <property type="match status" value="1"/>
</dbReference>
<feature type="domain" description="ACT" evidence="2">
    <location>
        <begin position="5"/>
        <end position="74"/>
    </location>
</feature>
<dbReference type="Proteomes" id="UP001501442">
    <property type="component" value="Unassembled WGS sequence"/>
</dbReference>
<proteinExistence type="predicted"/>
<dbReference type="InterPro" id="IPR016181">
    <property type="entry name" value="Acyl_CoA_acyltransferase"/>
</dbReference>
<evidence type="ECO:0000313" key="3">
    <source>
        <dbReference type="EMBL" id="GAA4633315.1"/>
    </source>
</evidence>
<name>A0ABP8UM39_9ACTN</name>
<dbReference type="EMBL" id="BAABHK010000012">
    <property type="protein sequence ID" value="GAA4633315.1"/>
    <property type="molecule type" value="Genomic_DNA"/>
</dbReference>
<dbReference type="Pfam" id="PF13302">
    <property type="entry name" value="Acetyltransf_3"/>
    <property type="match status" value="1"/>
</dbReference>
<dbReference type="RefSeq" id="WP_345436325.1">
    <property type="nucleotide sequence ID" value="NZ_BAABHK010000012.1"/>
</dbReference>
<dbReference type="InterPro" id="IPR000182">
    <property type="entry name" value="GNAT_dom"/>
</dbReference>
<sequence>MPLLRVRTEIDDRPGRLAVLTAALAAQGANILDLSVQVDTDGVVDEFVVDVPAGTTAEALTAAVAVAAGRRTSVVPATPHELIDEPSRALSLAVRLRSNPRALPEILAELLRAGSAEWVAGPAALDEQPDPATITISVGHLRGVLLHREGLPFTLTEIARANALVRSLLPAHGPAPTRQRLTLGDGTEITVRPLTLLDADAVRDMHARCSIESRRRRYFSARHGIPERLLRVFCDRAHGLTTAAEGPDGSILALAHLMYTLDPGVGELAFLVEDGWQGRGIGAALARRLLAVAHEQGLAEVRATMLADNSRMRALLGGLGGRFVRSEDPRLLDVRIALGPDRTEALEPTRAGAAR</sequence>
<evidence type="ECO:0000259" key="1">
    <source>
        <dbReference type="PROSITE" id="PS51186"/>
    </source>
</evidence>
<dbReference type="PROSITE" id="PS51671">
    <property type="entry name" value="ACT"/>
    <property type="match status" value="1"/>
</dbReference>
<accession>A0ABP8UM39</accession>
<dbReference type="Gene3D" id="3.40.630.30">
    <property type="match status" value="1"/>
</dbReference>
<keyword evidence="4" id="KW-1185">Reference proteome</keyword>
<protein>
    <recommendedName>
        <fullName evidence="5">N-acetyltransferase domain-containing protein</fullName>
    </recommendedName>
</protein>
<evidence type="ECO:0000259" key="2">
    <source>
        <dbReference type="PROSITE" id="PS51671"/>
    </source>
</evidence>
<dbReference type="CDD" id="cd04301">
    <property type="entry name" value="NAT_SF"/>
    <property type="match status" value="1"/>
</dbReference>
<dbReference type="PROSITE" id="PS51186">
    <property type="entry name" value="GNAT"/>
    <property type="match status" value="1"/>
</dbReference>
<gene>
    <name evidence="3" type="ORF">GCM10023196_070380</name>
</gene>
<feature type="domain" description="N-acetyltransferase" evidence="1">
    <location>
        <begin position="189"/>
        <end position="341"/>
    </location>
</feature>
<dbReference type="SUPFAM" id="SSF55729">
    <property type="entry name" value="Acyl-CoA N-acyltransferases (Nat)"/>
    <property type="match status" value="1"/>
</dbReference>
<dbReference type="InterPro" id="IPR002912">
    <property type="entry name" value="ACT_dom"/>
</dbReference>